<dbReference type="Proteomes" id="UP001139333">
    <property type="component" value="Unassembled WGS sequence"/>
</dbReference>
<keyword evidence="2" id="KW-0812">Transmembrane</keyword>
<dbReference type="SUPFAM" id="SSF55073">
    <property type="entry name" value="Nucleotide cyclase"/>
    <property type="match status" value="1"/>
</dbReference>
<dbReference type="InterPro" id="IPR000160">
    <property type="entry name" value="GGDEF_dom"/>
</dbReference>
<feature type="domain" description="GGDEF" evidence="3">
    <location>
        <begin position="404"/>
        <end position="544"/>
    </location>
</feature>
<keyword evidence="2" id="KW-0472">Membrane</keyword>
<evidence type="ECO:0000256" key="2">
    <source>
        <dbReference type="SAM" id="Phobius"/>
    </source>
</evidence>
<gene>
    <name evidence="4" type="ORF">L2672_16005</name>
</gene>
<dbReference type="CDD" id="cd01949">
    <property type="entry name" value="GGDEF"/>
    <property type="match status" value="1"/>
</dbReference>
<dbReference type="InterPro" id="IPR029787">
    <property type="entry name" value="Nucleotide_cyclase"/>
</dbReference>
<dbReference type="PANTHER" id="PTHR46663:SF2">
    <property type="entry name" value="GGDEF DOMAIN-CONTAINING PROTEIN"/>
    <property type="match status" value="1"/>
</dbReference>
<dbReference type="Pfam" id="PF00990">
    <property type="entry name" value="GGDEF"/>
    <property type="match status" value="1"/>
</dbReference>
<dbReference type="PROSITE" id="PS50887">
    <property type="entry name" value="GGDEF"/>
    <property type="match status" value="1"/>
</dbReference>
<name>A0A9X2CJJ0_9GAMM</name>
<evidence type="ECO:0000313" key="4">
    <source>
        <dbReference type="EMBL" id="MCL1144182.1"/>
    </source>
</evidence>
<dbReference type="RefSeq" id="WP_248996849.1">
    <property type="nucleotide sequence ID" value="NZ_JAKIKP010000016.1"/>
</dbReference>
<keyword evidence="5" id="KW-1185">Reference proteome</keyword>
<protein>
    <submittedName>
        <fullName evidence="4">GGDEF domain-containing protein</fullName>
    </submittedName>
</protein>
<dbReference type="SMART" id="SM00267">
    <property type="entry name" value="GGDEF"/>
    <property type="match status" value="1"/>
</dbReference>
<dbReference type="Gene3D" id="3.30.70.270">
    <property type="match status" value="1"/>
</dbReference>
<accession>A0A9X2CJJ0</accession>
<keyword evidence="2" id="KW-1133">Transmembrane helix</keyword>
<dbReference type="PANTHER" id="PTHR46663">
    <property type="entry name" value="DIGUANYLATE CYCLASE DGCT-RELATED"/>
    <property type="match status" value="1"/>
</dbReference>
<feature type="transmembrane region" description="Helical" evidence="2">
    <location>
        <begin position="320"/>
        <end position="337"/>
    </location>
</feature>
<keyword evidence="1" id="KW-0175">Coiled coil</keyword>
<reference evidence="4" key="1">
    <citation type="submission" date="2022-01" db="EMBL/GenBank/DDBJ databases">
        <title>Whole genome-based taxonomy of the Shewanellaceae.</title>
        <authorList>
            <person name="Martin-Rodriguez A.J."/>
        </authorList>
    </citation>
    <scope>NUCLEOTIDE SEQUENCE</scope>
    <source>
        <strain evidence="4">DSM 16422</strain>
    </source>
</reference>
<dbReference type="EMBL" id="JAKIKP010000016">
    <property type="protein sequence ID" value="MCL1144182.1"/>
    <property type="molecule type" value="Genomic_DNA"/>
</dbReference>
<evidence type="ECO:0000259" key="3">
    <source>
        <dbReference type="PROSITE" id="PS50887"/>
    </source>
</evidence>
<dbReference type="InterPro" id="IPR052163">
    <property type="entry name" value="DGC-Regulatory_Protein"/>
</dbReference>
<dbReference type="NCBIfam" id="TIGR00254">
    <property type="entry name" value="GGDEF"/>
    <property type="match status" value="1"/>
</dbReference>
<organism evidence="4 5">
    <name type="scientific">Shewanella gaetbuli</name>
    <dbReference type="NCBI Taxonomy" id="220752"/>
    <lineage>
        <taxon>Bacteria</taxon>
        <taxon>Pseudomonadati</taxon>
        <taxon>Pseudomonadota</taxon>
        <taxon>Gammaproteobacteria</taxon>
        <taxon>Alteromonadales</taxon>
        <taxon>Shewanellaceae</taxon>
        <taxon>Shewanella</taxon>
    </lineage>
</organism>
<comment type="caution">
    <text evidence="4">The sequence shown here is derived from an EMBL/GenBank/DDBJ whole genome shotgun (WGS) entry which is preliminary data.</text>
</comment>
<dbReference type="AlphaFoldDB" id="A0A9X2CJJ0"/>
<proteinExistence type="predicted"/>
<dbReference type="InterPro" id="IPR043128">
    <property type="entry name" value="Rev_trsase/Diguanyl_cyclase"/>
</dbReference>
<evidence type="ECO:0000256" key="1">
    <source>
        <dbReference type="SAM" id="Coils"/>
    </source>
</evidence>
<sequence length="544" mass="61851">MTIFSRFDLRQKTIAATIILVVVLLSITLLSLSSFSTTQAKLEKVTSQYQPKMLSALQLTSHFYHSLSVLGNYLIEKDNLNMTIYQAKVNDINDTLNRLVNLTNLNPELDDAEQLIRIRALVDEIIAHNIRMLDLAQNNNKNMPALGIASDKLEPIAISMNHIVNDLLLVTEENDQDDITPLIENLRFNWVMLVSDVRNFLAFRQKNILFEIRLFTTGVNQSFEDLTKLRSKMDADQQDLLDEFEHSFSLYRGFLTQAISVHSSNDWRADRLLMRQEITPTLRKLNLELESLVTKQQQRIQESNQELAKQIIDAERTIRISIQIALAIAVLVIILSFRNKRLARDVVHHANNAQKLRHKANHDALTKLANRANFDETLELLLTEEQALNSETSDDSQADNQPQSFIGLLFIDLDGFKAVNDNVGHDAGDFILARTAKRMKTLVRTSDLVCRLGGDEFAIILNQVIDISTLSNVANKVCKSIDRPYVFKGKKLNVSASIGISYSIHPNIIQHQNMTDKMALMIKQADEAMYQAKNKGKNQYCLYS</sequence>
<feature type="coiled-coil region" evidence="1">
    <location>
        <begin position="286"/>
        <end position="317"/>
    </location>
</feature>
<evidence type="ECO:0000313" key="5">
    <source>
        <dbReference type="Proteomes" id="UP001139333"/>
    </source>
</evidence>